<evidence type="ECO:0000256" key="4">
    <source>
        <dbReference type="ARBA" id="ARBA00022692"/>
    </source>
</evidence>
<sequence length="478" mass="48985">MVTTRHRGMAVAVCTLATFIVNVDNTAYQVALTQIRDTLPATFTQGQWILNGYILTLAALEIVAGALGDRFNKRSLLVTGLAVYVAGSILTALSPNAFAMIGARVVAGIGASILVPVGLAMVRVLARDSRELQRFTGGWGAVVGLGMATGPLAGGFVSGYLGWRMLPVATAVLATVFAVLAIVLLPSTPPQHSPRHDWNGIVLLGAAMFGLIGLLIAVGEPSGVAQFGLLILVTFLGGYLAIRRQRTGLFPIPEQACRSPRFRAAMYVAVGNYFCVGGAIFLLASVFFQARQHLSVIAAGVSLVPLAFGYAIGARMSPVIIGRSGAFRAVVVAGLLMLASSSSIAVLIAMSAGVTTVCLVAMVLGAGMGMANTPTNVLAMSELPVDYAGTSGAFASVARQLGQAMGIAVCGAAYSLSAAAHGPAGLPWIAVAAAAGIIALTGMLFLTRHSSSTASGGRHHQGIFDPIGRGPVADARAQ</sequence>
<feature type="transmembrane region" description="Helical" evidence="8">
    <location>
        <begin position="48"/>
        <end position="68"/>
    </location>
</feature>
<evidence type="ECO:0000256" key="2">
    <source>
        <dbReference type="ARBA" id="ARBA00022448"/>
    </source>
</evidence>
<evidence type="ECO:0000256" key="3">
    <source>
        <dbReference type="ARBA" id="ARBA00022475"/>
    </source>
</evidence>
<dbReference type="InterPro" id="IPR011701">
    <property type="entry name" value="MFS"/>
</dbReference>
<dbReference type="InterPro" id="IPR036259">
    <property type="entry name" value="MFS_trans_sf"/>
</dbReference>
<gene>
    <name evidence="10" type="ORF">AWC07_21970</name>
</gene>
<feature type="transmembrane region" description="Helical" evidence="8">
    <location>
        <begin position="138"/>
        <end position="160"/>
    </location>
</feature>
<feature type="transmembrane region" description="Helical" evidence="8">
    <location>
        <begin position="325"/>
        <end position="348"/>
    </location>
</feature>
<evidence type="ECO:0000256" key="1">
    <source>
        <dbReference type="ARBA" id="ARBA00004651"/>
    </source>
</evidence>
<feature type="domain" description="Major facilitator superfamily (MFS) profile" evidence="9">
    <location>
        <begin position="10"/>
        <end position="451"/>
    </location>
</feature>
<feature type="region of interest" description="Disordered" evidence="7">
    <location>
        <begin position="454"/>
        <end position="478"/>
    </location>
</feature>
<proteinExistence type="predicted"/>
<evidence type="ECO:0000313" key="10">
    <source>
        <dbReference type="EMBL" id="ORV80189.1"/>
    </source>
</evidence>
<evidence type="ECO:0000256" key="6">
    <source>
        <dbReference type="ARBA" id="ARBA00023136"/>
    </source>
</evidence>
<dbReference type="Gene3D" id="1.20.1250.20">
    <property type="entry name" value="MFS general substrate transporter like domains"/>
    <property type="match status" value="1"/>
</dbReference>
<evidence type="ECO:0000256" key="5">
    <source>
        <dbReference type="ARBA" id="ARBA00022989"/>
    </source>
</evidence>
<evidence type="ECO:0000256" key="8">
    <source>
        <dbReference type="SAM" id="Phobius"/>
    </source>
</evidence>
<feature type="transmembrane region" description="Helical" evidence="8">
    <location>
        <begin position="166"/>
        <end position="186"/>
    </location>
</feature>
<reference evidence="10 11" key="1">
    <citation type="submission" date="2016-01" db="EMBL/GenBank/DDBJ databases">
        <title>The new phylogeny of the genus Mycobacterium.</title>
        <authorList>
            <person name="Tarcisio F."/>
            <person name="Conor M."/>
            <person name="Antonella G."/>
            <person name="Elisabetta G."/>
            <person name="Giulia F.S."/>
            <person name="Sara T."/>
            <person name="Anna F."/>
            <person name="Clotilde B."/>
            <person name="Roberto B."/>
            <person name="Veronica D.S."/>
            <person name="Fabio R."/>
            <person name="Monica P."/>
            <person name="Olivier J."/>
            <person name="Enrico T."/>
            <person name="Nicola S."/>
        </authorList>
    </citation>
    <scope>NUCLEOTIDE SEQUENCE [LARGE SCALE GENOMIC DNA]</scope>
    <source>
        <strain evidence="10 11">DSM 43505</strain>
    </source>
</reference>
<dbReference type="PANTHER" id="PTHR42718:SF46">
    <property type="entry name" value="BLR6921 PROTEIN"/>
    <property type="match status" value="1"/>
</dbReference>
<comment type="caution">
    <text evidence="10">The sequence shown here is derived from an EMBL/GenBank/DDBJ whole genome shotgun (WGS) entry which is preliminary data.</text>
</comment>
<feature type="transmembrane region" description="Helical" evidence="8">
    <location>
        <begin position="426"/>
        <end position="446"/>
    </location>
</feature>
<dbReference type="Pfam" id="PF07690">
    <property type="entry name" value="MFS_1"/>
    <property type="match status" value="1"/>
</dbReference>
<keyword evidence="3" id="KW-1003">Cell membrane</keyword>
<name>A0A1X1W1W5_MYCGS</name>
<dbReference type="SUPFAM" id="SSF103473">
    <property type="entry name" value="MFS general substrate transporter"/>
    <property type="match status" value="1"/>
</dbReference>
<feature type="transmembrane region" description="Helical" evidence="8">
    <location>
        <begin position="264"/>
        <end position="288"/>
    </location>
</feature>
<keyword evidence="4 8" id="KW-0812">Transmembrane</keyword>
<dbReference type="PROSITE" id="PS50850">
    <property type="entry name" value="MFS"/>
    <property type="match status" value="1"/>
</dbReference>
<dbReference type="PANTHER" id="PTHR42718">
    <property type="entry name" value="MAJOR FACILITATOR SUPERFAMILY MULTIDRUG TRANSPORTER MFSC"/>
    <property type="match status" value="1"/>
</dbReference>
<dbReference type="Proteomes" id="UP000193738">
    <property type="component" value="Unassembled WGS sequence"/>
</dbReference>
<evidence type="ECO:0000259" key="9">
    <source>
        <dbReference type="PROSITE" id="PS50850"/>
    </source>
</evidence>
<dbReference type="CDD" id="cd17321">
    <property type="entry name" value="MFS_MMR_MDR_like"/>
    <property type="match status" value="1"/>
</dbReference>
<feature type="transmembrane region" description="Helical" evidence="8">
    <location>
        <begin position="294"/>
        <end position="313"/>
    </location>
</feature>
<keyword evidence="6 8" id="KW-0472">Membrane</keyword>
<dbReference type="InterPro" id="IPR020846">
    <property type="entry name" value="MFS_dom"/>
</dbReference>
<dbReference type="GO" id="GO:0005886">
    <property type="term" value="C:plasma membrane"/>
    <property type="evidence" value="ECO:0007669"/>
    <property type="project" value="UniProtKB-SubCell"/>
</dbReference>
<dbReference type="STRING" id="1777.AWC07_21970"/>
<keyword evidence="2" id="KW-0813">Transport</keyword>
<feature type="transmembrane region" description="Helical" evidence="8">
    <location>
        <begin position="198"/>
        <end position="218"/>
    </location>
</feature>
<feature type="transmembrane region" description="Helical" evidence="8">
    <location>
        <begin position="224"/>
        <end position="243"/>
    </location>
</feature>
<dbReference type="PRINTS" id="PR01036">
    <property type="entry name" value="TCRTETB"/>
</dbReference>
<dbReference type="EMBL" id="LQOX01000006">
    <property type="protein sequence ID" value="ORV80189.1"/>
    <property type="molecule type" value="Genomic_DNA"/>
</dbReference>
<dbReference type="GO" id="GO:0022857">
    <property type="term" value="F:transmembrane transporter activity"/>
    <property type="evidence" value="ECO:0007669"/>
    <property type="project" value="InterPro"/>
</dbReference>
<protein>
    <recommendedName>
        <fullName evidence="9">Major facilitator superfamily (MFS) profile domain-containing protein</fullName>
    </recommendedName>
</protein>
<evidence type="ECO:0000313" key="11">
    <source>
        <dbReference type="Proteomes" id="UP000193738"/>
    </source>
</evidence>
<accession>A0A1X1W1W5</accession>
<keyword evidence="11" id="KW-1185">Reference proteome</keyword>
<keyword evidence="5 8" id="KW-1133">Transmembrane helix</keyword>
<feature type="transmembrane region" description="Helical" evidence="8">
    <location>
        <begin position="401"/>
        <end position="420"/>
    </location>
</feature>
<feature type="transmembrane region" description="Helical" evidence="8">
    <location>
        <begin position="75"/>
        <end position="93"/>
    </location>
</feature>
<feature type="transmembrane region" description="Helical" evidence="8">
    <location>
        <begin position="105"/>
        <end position="126"/>
    </location>
</feature>
<dbReference type="AlphaFoldDB" id="A0A1X1W1W5"/>
<evidence type="ECO:0000256" key="7">
    <source>
        <dbReference type="SAM" id="MobiDB-lite"/>
    </source>
</evidence>
<dbReference type="RefSeq" id="WP_036418493.1">
    <property type="nucleotide sequence ID" value="NZ_LQOX01000006.1"/>
</dbReference>
<comment type="subcellular location">
    <subcellularLocation>
        <location evidence="1">Cell membrane</location>
        <topology evidence="1">Multi-pass membrane protein</topology>
    </subcellularLocation>
</comment>
<dbReference type="Gene3D" id="1.20.1720.10">
    <property type="entry name" value="Multidrug resistance protein D"/>
    <property type="match status" value="1"/>
</dbReference>
<organism evidence="10 11">
    <name type="scientific">Mycobacterium gastri</name>
    <dbReference type="NCBI Taxonomy" id="1777"/>
    <lineage>
        <taxon>Bacteria</taxon>
        <taxon>Bacillati</taxon>
        <taxon>Actinomycetota</taxon>
        <taxon>Actinomycetes</taxon>
        <taxon>Mycobacteriales</taxon>
        <taxon>Mycobacteriaceae</taxon>
        <taxon>Mycobacterium</taxon>
    </lineage>
</organism>
<feature type="transmembrane region" description="Helical" evidence="8">
    <location>
        <begin position="354"/>
        <end position="371"/>
    </location>
</feature>